<dbReference type="InterPro" id="IPR007712">
    <property type="entry name" value="RelE/ParE_toxin"/>
</dbReference>
<gene>
    <name evidence="3" type="ORF">QNJ86_07490</name>
</gene>
<dbReference type="Gene3D" id="3.30.2310.20">
    <property type="entry name" value="RelE-like"/>
    <property type="match status" value="1"/>
</dbReference>
<comment type="caution">
    <text evidence="3">The sequence shown here is derived from an EMBL/GenBank/DDBJ whole genome shotgun (WGS) entry which is preliminary data.</text>
</comment>
<evidence type="ECO:0000256" key="1">
    <source>
        <dbReference type="ARBA" id="ARBA00006226"/>
    </source>
</evidence>
<name>A0ABT7DM96_9ACTN</name>
<dbReference type="SUPFAM" id="SSF143011">
    <property type="entry name" value="RelE-like"/>
    <property type="match status" value="1"/>
</dbReference>
<dbReference type="InterPro" id="IPR035093">
    <property type="entry name" value="RelE/ParE_toxin_dom_sf"/>
</dbReference>
<proteinExistence type="inferred from homology"/>
<dbReference type="RefSeq" id="WP_283831981.1">
    <property type="nucleotide sequence ID" value="NZ_JASJEU010000013.1"/>
</dbReference>
<dbReference type="PANTHER" id="PTHR35601:SF1">
    <property type="entry name" value="TOXIN RELE"/>
    <property type="match status" value="1"/>
</dbReference>
<keyword evidence="4" id="KW-1185">Reference proteome</keyword>
<reference evidence="3 4" key="1">
    <citation type="submission" date="2023-05" db="EMBL/GenBank/DDBJ databases">
        <title>Gordonibacter KGMB12511T sp. nov., isolated from faeces of healthy Korean.</title>
        <authorList>
            <person name="Kim H.S."/>
            <person name="Kim J.-S."/>
            <person name="Suh M.K."/>
            <person name="Eom M.K."/>
            <person name="Do H.E."/>
            <person name="Lee J.-S."/>
        </authorList>
    </citation>
    <scope>NUCLEOTIDE SEQUENCE [LARGE SCALE GENOMIC DNA]</scope>
    <source>
        <strain evidence="3 4">KGMB12511</strain>
    </source>
</reference>
<organism evidence="3 4">
    <name type="scientific">Gordonibacter faecis</name>
    <dbReference type="NCBI Taxonomy" id="3047475"/>
    <lineage>
        <taxon>Bacteria</taxon>
        <taxon>Bacillati</taxon>
        <taxon>Actinomycetota</taxon>
        <taxon>Coriobacteriia</taxon>
        <taxon>Eggerthellales</taxon>
        <taxon>Eggerthellaceae</taxon>
        <taxon>Gordonibacter</taxon>
    </lineage>
</organism>
<dbReference type="Proteomes" id="UP001232750">
    <property type="component" value="Unassembled WGS sequence"/>
</dbReference>
<evidence type="ECO:0000313" key="4">
    <source>
        <dbReference type="Proteomes" id="UP001232750"/>
    </source>
</evidence>
<evidence type="ECO:0000256" key="2">
    <source>
        <dbReference type="ARBA" id="ARBA00022649"/>
    </source>
</evidence>
<sequence>MTAWKLEYSEAARRQLHKMDAGQRTLVLSWMNKNIDGCSDPRSQGKSLTGQLPGMWRYRIGNYRVLCDLQDDRAVVVSIKVGHRRDVYR</sequence>
<dbReference type="EMBL" id="JASJEU010000013">
    <property type="protein sequence ID" value="MDJ1650640.1"/>
    <property type="molecule type" value="Genomic_DNA"/>
</dbReference>
<accession>A0ABT7DM96</accession>
<dbReference type="NCBIfam" id="TIGR02385">
    <property type="entry name" value="RelE_StbE"/>
    <property type="match status" value="1"/>
</dbReference>
<keyword evidence="2" id="KW-1277">Toxin-antitoxin system</keyword>
<dbReference type="Pfam" id="PF05016">
    <property type="entry name" value="ParE_toxin"/>
    <property type="match status" value="1"/>
</dbReference>
<evidence type="ECO:0000313" key="3">
    <source>
        <dbReference type="EMBL" id="MDJ1650640.1"/>
    </source>
</evidence>
<dbReference type="PANTHER" id="PTHR35601">
    <property type="entry name" value="TOXIN RELE"/>
    <property type="match status" value="1"/>
</dbReference>
<comment type="similarity">
    <text evidence="1">Belongs to the RelE toxin family.</text>
</comment>
<protein>
    <submittedName>
        <fullName evidence="3">Type II toxin-antitoxin system RelE/ParE family toxin</fullName>
    </submittedName>
</protein>